<organism evidence="2 3">
    <name type="scientific">Pikeienuella piscinae</name>
    <dbReference type="NCBI Taxonomy" id="2748098"/>
    <lineage>
        <taxon>Bacteria</taxon>
        <taxon>Pseudomonadati</taxon>
        <taxon>Pseudomonadota</taxon>
        <taxon>Alphaproteobacteria</taxon>
        <taxon>Rhodobacterales</taxon>
        <taxon>Paracoccaceae</taxon>
        <taxon>Pikeienuella</taxon>
    </lineage>
</organism>
<gene>
    <name evidence="2" type="ORF">G5B40_07260</name>
</gene>
<proteinExistence type="predicted"/>
<dbReference type="EMBL" id="CP049056">
    <property type="protein sequence ID" value="QIE55271.1"/>
    <property type="molecule type" value="Genomic_DNA"/>
</dbReference>
<accession>A0A7L5BV87</accession>
<reference evidence="2 3" key="1">
    <citation type="submission" date="2020-02" db="EMBL/GenBank/DDBJ databases">
        <title>complete genome sequence of Rhodobacteraceae bacterium.</title>
        <authorList>
            <person name="Park J."/>
            <person name="Kim Y.-S."/>
            <person name="Kim K.-H."/>
        </authorList>
    </citation>
    <scope>NUCLEOTIDE SEQUENCE [LARGE SCALE GENOMIC DNA]</scope>
    <source>
        <strain evidence="2 3">RR4-56</strain>
    </source>
</reference>
<name>A0A7L5BV87_9RHOB</name>
<evidence type="ECO:0000256" key="1">
    <source>
        <dbReference type="SAM" id="Phobius"/>
    </source>
</evidence>
<evidence type="ECO:0000313" key="2">
    <source>
        <dbReference type="EMBL" id="QIE55271.1"/>
    </source>
</evidence>
<keyword evidence="1" id="KW-1133">Transmembrane helix</keyword>
<sequence>MSGAPPWRRLAPNGFNARLAAAGAALVGAALLALFVALPLIERIEAAQERAARLDLRAAALLTMAAERSAEAGFERSDAARIDAASTWLDTNAPRLSDGTAMLELLSGVRLLAEATGVELGSAAPLDADRADAALFTAADLAGLRVTAVEARVTADHAGLARFLAAVEAAEPAMRAAAIEITARSDAVLDEKNRLTASVVIGALSRPEDG</sequence>
<keyword evidence="3" id="KW-1185">Reference proteome</keyword>
<keyword evidence="1" id="KW-0472">Membrane</keyword>
<dbReference type="RefSeq" id="WP_165096916.1">
    <property type="nucleotide sequence ID" value="NZ_CP049056.1"/>
</dbReference>
<evidence type="ECO:0000313" key="3">
    <source>
        <dbReference type="Proteomes" id="UP000503336"/>
    </source>
</evidence>
<dbReference type="AlphaFoldDB" id="A0A7L5BV87"/>
<dbReference type="KEGG" id="hdh:G5B40_07260"/>
<protein>
    <submittedName>
        <fullName evidence="2">Uncharacterized protein</fullName>
    </submittedName>
</protein>
<feature type="transmembrane region" description="Helical" evidence="1">
    <location>
        <begin position="20"/>
        <end position="41"/>
    </location>
</feature>
<dbReference type="Proteomes" id="UP000503336">
    <property type="component" value="Chromosome"/>
</dbReference>
<keyword evidence="1" id="KW-0812">Transmembrane</keyword>